<evidence type="ECO:0000313" key="1">
    <source>
        <dbReference type="EMBL" id="EFO27435.1"/>
    </source>
</evidence>
<protein>
    <submittedName>
        <fullName evidence="1">Uncharacterized protein</fullName>
    </submittedName>
</protein>
<proteinExistence type="predicted"/>
<dbReference type="AlphaFoldDB" id="A0A1S0UA31"/>
<sequence>MSGGTGWKSERSDELRVLQEARTDAAFDFSLFQATTIHKHPQIHGHTHTHTPADRPLN</sequence>
<accession>A0A1S0UA31</accession>
<dbReference type="CTD" id="9938420"/>
<organism evidence="1">
    <name type="scientific">Loa loa</name>
    <name type="common">Eye worm</name>
    <name type="synonym">Filaria loa</name>
    <dbReference type="NCBI Taxonomy" id="7209"/>
    <lineage>
        <taxon>Eukaryota</taxon>
        <taxon>Metazoa</taxon>
        <taxon>Ecdysozoa</taxon>
        <taxon>Nematoda</taxon>
        <taxon>Chromadorea</taxon>
        <taxon>Rhabditida</taxon>
        <taxon>Spirurina</taxon>
        <taxon>Spiruromorpha</taxon>
        <taxon>Filarioidea</taxon>
        <taxon>Onchocercidae</taxon>
        <taxon>Loa</taxon>
    </lineage>
</organism>
<dbReference type="RefSeq" id="XP_003136629.1">
    <property type="nucleotide sequence ID" value="XM_003136581.1"/>
</dbReference>
<dbReference type="KEGG" id="loa:LOAG_01041"/>
<dbReference type="InParanoid" id="A0A1S0UA31"/>
<dbReference type="EMBL" id="JH712227">
    <property type="protein sequence ID" value="EFO27435.1"/>
    <property type="molecule type" value="Genomic_DNA"/>
</dbReference>
<reference evidence="1" key="1">
    <citation type="submission" date="2012-04" db="EMBL/GenBank/DDBJ databases">
        <title>The Genome Sequence of Loa loa.</title>
        <authorList>
            <consortium name="The Broad Institute Genome Sequencing Platform"/>
            <consortium name="Broad Institute Genome Sequencing Center for Infectious Disease"/>
            <person name="Nutman T.B."/>
            <person name="Fink D.L."/>
            <person name="Russ C."/>
            <person name="Young S."/>
            <person name="Zeng Q."/>
            <person name="Gargeya S."/>
            <person name="Alvarado L."/>
            <person name="Berlin A."/>
            <person name="Chapman S.B."/>
            <person name="Chen Z."/>
            <person name="Freedman E."/>
            <person name="Gellesch M."/>
            <person name="Goldberg J."/>
            <person name="Griggs A."/>
            <person name="Gujja S."/>
            <person name="Heilman E.R."/>
            <person name="Heiman D."/>
            <person name="Howarth C."/>
            <person name="Mehta T."/>
            <person name="Neiman D."/>
            <person name="Pearson M."/>
            <person name="Roberts A."/>
            <person name="Saif S."/>
            <person name="Shea T."/>
            <person name="Shenoy N."/>
            <person name="Sisk P."/>
            <person name="Stolte C."/>
            <person name="Sykes S."/>
            <person name="White J."/>
            <person name="Yandava C."/>
            <person name="Haas B."/>
            <person name="Henn M.R."/>
            <person name="Nusbaum C."/>
            <person name="Birren B."/>
        </authorList>
    </citation>
    <scope>NUCLEOTIDE SEQUENCE [LARGE SCALE GENOMIC DNA]</scope>
</reference>
<name>A0A1S0UA31_LOALO</name>
<gene>
    <name evidence="1" type="ORF">LOAG_01041</name>
</gene>
<dbReference type="GeneID" id="9938420"/>